<evidence type="ECO:0000256" key="1">
    <source>
        <dbReference type="ARBA" id="ARBA00010641"/>
    </source>
</evidence>
<dbReference type="Proteomes" id="UP000068382">
    <property type="component" value="Unassembled WGS sequence"/>
</dbReference>
<dbReference type="GO" id="GO:0003677">
    <property type="term" value="F:DNA binding"/>
    <property type="evidence" value="ECO:0007669"/>
    <property type="project" value="UniProtKB-KW"/>
</dbReference>
<dbReference type="InterPro" id="IPR007627">
    <property type="entry name" value="RNA_pol_sigma70_r2"/>
</dbReference>
<dbReference type="SUPFAM" id="SSF88946">
    <property type="entry name" value="Sigma2 domain of RNA polymerase sigma factors"/>
    <property type="match status" value="1"/>
</dbReference>
<protein>
    <recommendedName>
        <fullName evidence="6">RNA polymerase sigma factor</fullName>
    </recommendedName>
</protein>
<dbReference type="RefSeq" id="WP_068247052.1">
    <property type="nucleotide sequence ID" value="NZ_LPUY01000095.1"/>
</dbReference>
<dbReference type="EMBL" id="LPUY01000095">
    <property type="protein sequence ID" value="KUP91485.1"/>
    <property type="molecule type" value="Genomic_DNA"/>
</dbReference>
<evidence type="ECO:0000259" key="8">
    <source>
        <dbReference type="Pfam" id="PF08281"/>
    </source>
</evidence>
<proteinExistence type="inferred from homology"/>
<evidence type="ECO:0000313" key="9">
    <source>
        <dbReference type="EMBL" id="KUP91485.1"/>
    </source>
</evidence>
<feature type="domain" description="RNA polymerase sigma factor 70 region 4 type 2" evidence="8">
    <location>
        <begin position="102"/>
        <end position="154"/>
    </location>
</feature>
<dbReference type="AlphaFoldDB" id="A0A132BSV1"/>
<comment type="caution">
    <text evidence="9">The sequence shown here is derived from an EMBL/GenBank/DDBJ whole genome shotgun (WGS) entry which is preliminary data.</text>
</comment>
<dbReference type="Pfam" id="PF04542">
    <property type="entry name" value="Sigma70_r2"/>
    <property type="match status" value="1"/>
</dbReference>
<feature type="domain" description="RNA polymerase sigma-70 region 2" evidence="7">
    <location>
        <begin position="12"/>
        <end position="76"/>
    </location>
</feature>
<dbReference type="PATRIC" id="fig|1768241.3.peg.3806"/>
<dbReference type="PROSITE" id="PS01063">
    <property type="entry name" value="SIGMA70_ECF"/>
    <property type="match status" value="1"/>
</dbReference>
<dbReference type="CDD" id="cd06171">
    <property type="entry name" value="Sigma70_r4"/>
    <property type="match status" value="1"/>
</dbReference>
<dbReference type="GO" id="GO:0006352">
    <property type="term" value="P:DNA-templated transcription initiation"/>
    <property type="evidence" value="ECO:0007669"/>
    <property type="project" value="InterPro"/>
</dbReference>
<dbReference type="InterPro" id="IPR014284">
    <property type="entry name" value="RNA_pol_sigma-70_dom"/>
</dbReference>
<evidence type="ECO:0000256" key="3">
    <source>
        <dbReference type="ARBA" id="ARBA00023082"/>
    </source>
</evidence>
<dbReference type="InterPro" id="IPR013325">
    <property type="entry name" value="RNA_pol_sigma_r2"/>
</dbReference>
<gene>
    <name evidence="9" type="primary">sigR_2</name>
    <name evidence="9" type="ORF">TRIHO_36480</name>
</gene>
<dbReference type="InterPro" id="IPR036388">
    <property type="entry name" value="WH-like_DNA-bd_sf"/>
</dbReference>
<keyword evidence="2 6" id="KW-0805">Transcription regulation</keyword>
<dbReference type="NCBIfam" id="TIGR02937">
    <property type="entry name" value="sigma70-ECF"/>
    <property type="match status" value="1"/>
</dbReference>
<organism evidence="9 10">
    <name type="scientific">Tritonibacter horizontis</name>
    <dbReference type="NCBI Taxonomy" id="1768241"/>
    <lineage>
        <taxon>Bacteria</taxon>
        <taxon>Pseudomonadati</taxon>
        <taxon>Pseudomonadota</taxon>
        <taxon>Alphaproteobacteria</taxon>
        <taxon>Rhodobacterales</taxon>
        <taxon>Paracoccaceae</taxon>
        <taxon>Tritonibacter</taxon>
    </lineage>
</organism>
<dbReference type="OrthoDB" id="9803470at2"/>
<dbReference type="Gene3D" id="1.10.10.10">
    <property type="entry name" value="Winged helix-like DNA-binding domain superfamily/Winged helix DNA-binding domain"/>
    <property type="match status" value="1"/>
</dbReference>
<dbReference type="PANTHER" id="PTHR43133">
    <property type="entry name" value="RNA POLYMERASE ECF-TYPE SIGMA FACTO"/>
    <property type="match status" value="1"/>
</dbReference>
<dbReference type="NCBIfam" id="NF009198">
    <property type="entry name" value="PRK12546.1"/>
    <property type="match status" value="1"/>
</dbReference>
<name>A0A132BSV1_9RHOB</name>
<evidence type="ECO:0000259" key="7">
    <source>
        <dbReference type="Pfam" id="PF04542"/>
    </source>
</evidence>
<dbReference type="GO" id="GO:0016987">
    <property type="term" value="F:sigma factor activity"/>
    <property type="evidence" value="ECO:0007669"/>
    <property type="project" value="UniProtKB-KW"/>
</dbReference>
<sequence>MNRQDAKAELVSHMKVLRAFAMSLTRNDAAADDLVQDTILKAWTNLDKFQEGTNMRAWLFTILRNTFYSSRRKAAREVGDSTGAITDSISVKPDHDGHLQLAEFRAALEQLPAEQREVLTLIGVLQYSYEEAAEVCGVKIGTIKSRLNRGREALAIKMQLNVHETMELTDAATHAVVAASGGTAA</sequence>
<dbReference type="Pfam" id="PF08281">
    <property type="entry name" value="Sigma70_r4_2"/>
    <property type="match status" value="1"/>
</dbReference>
<evidence type="ECO:0000313" key="10">
    <source>
        <dbReference type="Proteomes" id="UP000068382"/>
    </source>
</evidence>
<keyword evidence="5 6" id="KW-0804">Transcription</keyword>
<evidence type="ECO:0000256" key="2">
    <source>
        <dbReference type="ARBA" id="ARBA00023015"/>
    </source>
</evidence>
<dbReference type="InterPro" id="IPR000838">
    <property type="entry name" value="RNA_pol_sigma70_ECF_CS"/>
</dbReference>
<dbReference type="SUPFAM" id="SSF88659">
    <property type="entry name" value="Sigma3 and sigma4 domains of RNA polymerase sigma factors"/>
    <property type="match status" value="1"/>
</dbReference>
<keyword evidence="4 6" id="KW-0238">DNA-binding</keyword>
<reference evidence="9 10" key="1">
    <citation type="submission" date="2015-12" db="EMBL/GenBank/DDBJ databases">
        <title>Genome sequence of the marine Rhodobacteraceae strain O3.65, Candidatus Tritonibacter horizontis.</title>
        <authorList>
            <person name="Poehlein A."/>
            <person name="Giebel H.A."/>
            <person name="Voget S."/>
            <person name="Brinkhoff T."/>
        </authorList>
    </citation>
    <scope>NUCLEOTIDE SEQUENCE [LARGE SCALE GENOMIC DNA]</scope>
    <source>
        <strain evidence="9 10">O3.65</strain>
    </source>
</reference>
<comment type="similarity">
    <text evidence="1 6">Belongs to the sigma-70 factor family. ECF subfamily.</text>
</comment>
<evidence type="ECO:0000256" key="5">
    <source>
        <dbReference type="ARBA" id="ARBA00023163"/>
    </source>
</evidence>
<dbReference type="PANTHER" id="PTHR43133:SF25">
    <property type="entry name" value="RNA POLYMERASE SIGMA FACTOR RFAY-RELATED"/>
    <property type="match status" value="1"/>
</dbReference>
<dbReference type="InterPro" id="IPR039425">
    <property type="entry name" value="RNA_pol_sigma-70-like"/>
</dbReference>
<evidence type="ECO:0000256" key="4">
    <source>
        <dbReference type="ARBA" id="ARBA00023125"/>
    </source>
</evidence>
<dbReference type="Gene3D" id="1.10.1740.10">
    <property type="match status" value="1"/>
</dbReference>
<dbReference type="InterPro" id="IPR013324">
    <property type="entry name" value="RNA_pol_sigma_r3/r4-like"/>
</dbReference>
<accession>A0A132BSV1</accession>
<evidence type="ECO:0000256" key="6">
    <source>
        <dbReference type="RuleBase" id="RU000716"/>
    </source>
</evidence>
<dbReference type="InterPro" id="IPR013249">
    <property type="entry name" value="RNA_pol_sigma70_r4_t2"/>
</dbReference>
<keyword evidence="10" id="KW-1185">Reference proteome</keyword>
<keyword evidence="3 6" id="KW-0731">Sigma factor</keyword>